<gene>
    <name evidence="3" type="ORF">DFR29_106229</name>
</gene>
<name>A0A4R6YYM5_9GAMM</name>
<dbReference type="RefSeq" id="WP_133818821.1">
    <property type="nucleotide sequence ID" value="NZ_SNZH01000006.1"/>
</dbReference>
<evidence type="ECO:0000256" key="1">
    <source>
        <dbReference type="SAM" id="MobiDB-lite"/>
    </source>
</evidence>
<dbReference type="Proteomes" id="UP000295293">
    <property type="component" value="Unassembled WGS sequence"/>
</dbReference>
<keyword evidence="2" id="KW-0732">Signal</keyword>
<evidence type="ECO:0000313" key="4">
    <source>
        <dbReference type="Proteomes" id="UP000295293"/>
    </source>
</evidence>
<feature type="region of interest" description="Disordered" evidence="1">
    <location>
        <begin position="225"/>
        <end position="244"/>
    </location>
</feature>
<evidence type="ECO:0000313" key="3">
    <source>
        <dbReference type="EMBL" id="TDR44082.1"/>
    </source>
</evidence>
<evidence type="ECO:0000256" key="2">
    <source>
        <dbReference type="SAM" id="SignalP"/>
    </source>
</evidence>
<sequence length="244" mass="25987">MPAPIARTVLSIACLLLTSGLASAGPLDWAKQKLGFGGDDKPKPGVVPAQPGAITLLLDQPTRLPVDDSAPAAELPKGRSFFRRVELVKPLDEARIDIRVIAQDSPKTKSRTVFKPLFYVLDEEGNVRETLSADALKIDIRPFQPTALVGCIKVKQLQRFLVATTEKDVGQAYESGARDSVKAASKGGFYYSTDAVKVKLPYAATGEMVLTVSQSGKDKDCVDAATADAKDAKDEDGKGKQAAG</sequence>
<feature type="signal peptide" evidence="2">
    <location>
        <begin position="1"/>
        <end position="24"/>
    </location>
</feature>
<comment type="caution">
    <text evidence="3">The sequence shown here is derived from an EMBL/GenBank/DDBJ whole genome shotgun (WGS) entry which is preliminary data.</text>
</comment>
<accession>A0A4R6YYM5</accession>
<dbReference type="OrthoDB" id="5954419at2"/>
<dbReference type="AlphaFoldDB" id="A0A4R6YYM5"/>
<feature type="chain" id="PRO_5020816588" evidence="2">
    <location>
        <begin position="25"/>
        <end position="244"/>
    </location>
</feature>
<protein>
    <submittedName>
        <fullName evidence="3">Uncharacterized protein</fullName>
    </submittedName>
</protein>
<reference evidence="3 4" key="1">
    <citation type="submission" date="2019-03" db="EMBL/GenBank/DDBJ databases">
        <title>Genomic Encyclopedia of Type Strains, Phase IV (KMG-IV): sequencing the most valuable type-strain genomes for metagenomic binning, comparative biology and taxonomic classification.</title>
        <authorList>
            <person name="Goeker M."/>
        </authorList>
    </citation>
    <scope>NUCLEOTIDE SEQUENCE [LARGE SCALE GENOMIC DNA]</scope>
    <source>
        <strain evidence="3 4">DSM 21667</strain>
    </source>
</reference>
<organism evidence="3 4">
    <name type="scientific">Tahibacter aquaticus</name>
    <dbReference type="NCBI Taxonomy" id="520092"/>
    <lineage>
        <taxon>Bacteria</taxon>
        <taxon>Pseudomonadati</taxon>
        <taxon>Pseudomonadota</taxon>
        <taxon>Gammaproteobacteria</taxon>
        <taxon>Lysobacterales</taxon>
        <taxon>Rhodanobacteraceae</taxon>
        <taxon>Tahibacter</taxon>
    </lineage>
</organism>
<dbReference type="EMBL" id="SNZH01000006">
    <property type="protein sequence ID" value="TDR44082.1"/>
    <property type="molecule type" value="Genomic_DNA"/>
</dbReference>
<keyword evidence="4" id="KW-1185">Reference proteome</keyword>
<proteinExistence type="predicted"/>